<protein>
    <submittedName>
        <fullName evidence="1">BgTH12-00767</fullName>
    </submittedName>
</protein>
<dbReference type="AlphaFoldDB" id="A0A9W4DCE6"/>
<evidence type="ECO:0000313" key="1">
    <source>
        <dbReference type="EMBL" id="CAD6505275.1"/>
    </source>
</evidence>
<name>A0A9W4DCE6_BLUGR</name>
<gene>
    <name evidence="1" type="ORF">BGTH12_LOCUS6633</name>
</gene>
<accession>A0A9W4DCE6</accession>
<dbReference type="EMBL" id="CAJHIT010000009">
    <property type="protein sequence ID" value="CAD6505275.1"/>
    <property type="molecule type" value="Genomic_DNA"/>
</dbReference>
<evidence type="ECO:0000313" key="2">
    <source>
        <dbReference type="Proteomes" id="UP000683417"/>
    </source>
</evidence>
<dbReference type="Proteomes" id="UP000683417">
    <property type="component" value="Unassembled WGS sequence"/>
</dbReference>
<sequence>MRYLRYKRNWSKPFSLSLPCLFLSTPTISPCRKFFFLFEPSRDAFFSLANLPGLNDSSAFKDKHCH</sequence>
<organism evidence="1 2">
    <name type="scientific">Blumeria graminis f. sp. triticale</name>
    <dbReference type="NCBI Taxonomy" id="1689686"/>
    <lineage>
        <taxon>Eukaryota</taxon>
        <taxon>Fungi</taxon>
        <taxon>Dikarya</taxon>
        <taxon>Ascomycota</taxon>
        <taxon>Pezizomycotina</taxon>
        <taxon>Leotiomycetes</taxon>
        <taxon>Erysiphales</taxon>
        <taxon>Erysiphaceae</taxon>
        <taxon>Blumeria</taxon>
    </lineage>
</organism>
<proteinExistence type="predicted"/>
<reference evidence="1" key="1">
    <citation type="submission" date="2020-10" db="EMBL/GenBank/DDBJ databases">
        <authorList>
            <person name="Muller C M."/>
        </authorList>
    </citation>
    <scope>NUCLEOTIDE SEQUENCE</scope>
    <source>
        <strain evidence="1">THUN-12</strain>
    </source>
</reference>
<comment type="caution">
    <text evidence="1">The sequence shown here is derived from an EMBL/GenBank/DDBJ whole genome shotgun (WGS) entry which is preliminary data.</text>
</comment>